<feature type="transmembrane region" description="Helical" evidence="6">
    <location>
        <begin position="283"/>
        <end position="304"/>
    </location>
</feature>
<dbReference type="Proteomes" id="UP001172155">
    <property type="component" value="Unassembled WGS sequence"/>
</dbReference>
<protein>
    <submittedName>
        <fullName evidence="8">Amino acid permease-domain-containing protein</fullName>
    </submittedName>
</protein>
<evidence type="ECO:0000256" key="3">
    <source>
        <dbReference type="ARBA" id="ARBA00022989"/>
    </source>
</evidence>
<dbReference type="AlphaFoldDB" id="A0AA40EP73"/>
<feature type="domain" description="Amino acid permease/ SLC12A" evidence="7">
    <location>
        <begin position="59"/>
        <end position="491"/>
    </location>
</feature>
<feature type="transmembrane region" description="Helical" evidence="6">
    <location>
        <begin position="135"/>
        <end position="155"/>
    </location>
</feature>
<feature type="transmembrane region" description="Helical" evidence="6">
    <location>
        <begin position="62"/>
        <end position="84"/>
    </location>
</feature>
<evidence type="ECO:0000259" key="7">
    <source>
        <dbReference type="Pfam" id="PF00324"/>
    </source>
</evidence>
<dbReference type="InterPro" id="IPR004841">
    <property type="entry name" value="AA-permease/SLC12A_dom"/>
</dbReference>
<feature type="transmembrane region" description="Helical" evidence="6">
    <location>
        <begin position="466"/>
        <end position="486"/>
    </location>
</feature>
<organism evidence="8 9">
    <name type="scientific">Schizothecium vesticola</name>
    <dbReference type="NCBI Taxonomy" id="314040"/>
    <lineage>
        <taxon>Eukaryota</taxon>
        <taxon>Fungi</taxon>
        <taxon>Dikarya</taxon>
        <taxon>Ascomycota</taxon>
        <taxon>Pezizomycotina</taxon>
        <taxon>Sordariomycetes</taxon>
        <taxon>Sordariomycetidae</taxon>
        <taxon>Sordariales</taxon>
        <taxon>Schizotheciaceae</taxon>
        <taxon>Schizothecium</taxon>
    </lineage>
</organism>
<dbReference type="InterPro" id="IPR050524">
    <property type="entry name" value="APC_YAT"/>
</dbReference>
<feature type="transmembrane region" description="Helical" evidence="6">
    <location>
        <begin position="434"/>
        <end position="454"/>
    </location>
</feature>
<comment type="caution">
    <text evidence="8">The sequence shown here is derived from an EMBL/GenBank/DDBJ whole genome shotgun (WGS) entry which is preliminary data.</text>
</comment>
<feature type="transmembrane region" description="Helical" evidence="6">
    <location>
        <begin position="215"/>
        <end position="235"/>
    </location>
</feature>
<keyword evidence="2 6" id="KW-0812">Transmembrane</keyword>
<comment type="subcellular location">
    <subcellularLocation>
        <location evidence="1">Membrane</location>
        <topology evidence="1">Multi-pass membrane protein</topology>
    </subcellularLocation>
</comment>
<gene>
    <name evidence="8" type="ORF">B0T18DRAFT_439045</name>
</gene>
<proteinExistence type="predicted"/>
<feature type="transmembrane region" description="Helical" evidence="6">
    <location>
        <begin position="190"/>
        <end position="208"/>
    </location>
</feature>
<dbReference type="GO" id="GO:0015171">
    <property type="term" value="F:amino acid transmembrane transporter activity"/>
    <property type="evidence" value="ECO:0007669"/>
    <property type="project" value="TreeGrafter"/>
</dbReference>
<accession>A0AA40EP73</accession>
<feature type="transmembrane region" description="Helical" evidence="6">
    <location>
        <begin position="560"/>
        <end position="579"/>
    </location>
</feature>
<feature type="transmembrane region" description="Helical" evidence="6">
    <location>
        <begin position="529"/>
        <end position="548"/>
    </location>
</feature>
<evidence type="ECO:0000256" key="5">
    <source>
        <dbReference type="SAM" id="MobiDB-lite"/>
    </source>
</evidence>
<dbReference type="Pfam" id="PF00324">
    <property type="entry name" value="AA_permease"/>
    <property type="match status" value="1"/>
</dbReference>
<keyword evidence="3 6" id="KW-1133">Transmembrane helix</keyword>
<dbReference type="EMBL" id="JAUKUD010000005">
    <property type="protein sequence ID" value="KAK0742945.1"/>
    <property type="molecule type" value="Genomic_DNA"/>
</dbReference>
<keyword evidence="4 6" id="KW-0472">Membrane</keyword>
<evidence type="ECO:0000256" key="1">
    <source>
        <dbReference type="ARBA" id="ARBA00004141"/>
    </source>
</evidence>
<feature type="transmembrane region" description="Helical" evidence="6">
    <location>
        <begin position="325"/>
        <end position="344"/>
    </location>
</feature>
<evidence type="ECO:0000256" key="6">
    <source>
        <dbReference type="SAM" id="Phobius"/>
    </source>
</evidence>
<dbReference type="PANTHER" id="PTHR43341">
    <property type="entry name" value="AMINO ACID PERMEASE"/>
    <property type="match status" value="1"/>
</dbReference>
<feature type="region of interest" description="Disordered" evidence="5">
    <location>
        <begin position="1"/>
        <end position="46"/>
    </location>
</feature>
<evidence type="ECO:0000256" key="2">
    <source>
        <dbReference type="ARBA" id="ARBA00022692"/>
    </source>
</evidence>
<reference evidence="8" key="1">
    <citation type="submission" date="2023-06" db="EMBL/GenBank/DDBJ databases">
        <title>Genome-scale phylogeny and comparative genomics of the fungal order Sordariales.</title>
        <authorList>
            <consortium name="Lawrence Berkeley National Laboratory"/>
            <person name="Hensen N."/>
            <person name="Bonometti L."/>
            <person name="Westerberg I."/>
            <person name="Brannstrom I.O."/>
            <person name="Guillou S."/>
            <person name="Cros-Aarteil S."/>
            <person name="Calhoun S."/>
            <person name="Haridas S."/>
            <person name="Kuo A."/>
            <person name="Mondo S."/>
            <person name="Pangilinan J."/>
            <person name="Riley R."/>
            <person name="LaButti K."/>
            <person name="Andreopoulos B."/>
            <person name="Lipzen A."/>
            <person name="Chen C."/>
            <person name="Yanf M."/>
            <person name="Daum C."/>
            <person name="Ng V."/>
            <person name="Clum A."/>
            <person name="Steindorff A."/>
            <person name="Ohm R."/>
            <person name="Martin F."/>
            <person name="Silar P."/>
            <person name="Natvig D."/>
            <person name="Lalanne C."/>
            <person name="Gautier V."/>
            <person name="Ament-velasquez S.L."/>
            <person name="Kruys A."/>
            <person name="Hutchinson M.I."/>
            <person name="Powell A.J."/>
            <person name="Barry K."/>
            <person name="Miller A.N."/>
            <person name="Grigoriev I.V."/>
            <person name="Debuchy R."/>
            <person name="Gladieux P."/>
            <person name="Thoren M.H."/>
            <person name="Johannesson H."/>
        </authorList>
    </citation>
    <scope>NUCLEOTIDE SEQUENCE</scope>
    <source>
        <strain evidence="8">SMH3187-1</strain>
    </source>
</reference>
<feature type="transmembrane region" description="Helical" evidence="6">
    <location>
        <begin position="90"/>
        <end position="114"/>
    </location>
</feature>
<evidence type="ECO:0000313" key="8">
    <source>
        <dbReference type="EMBL" id="KAK0742945.1"/>
    </source>
</evidence>
<keyword evidence="9" id="KW-1185">Reference proteome</keyword>
<evidence type="ECO:0000256" key="4">
    <source>
        <dbReference type="ARBA" id="ARBA00023136"/>
    </source>
</evidence>
<name>A0AA40EP73_9PEZI</name>
<feature type="transmembrane region" description="Helical" evidence="6">
    <location>
        <begin position="382"/>
        <end position="403"/>
    </location>
</feature>
<dbReference type="PANTHER" id="PTHR43341:SF35">
    <property type="entry name" value="ACID TRANSPORTER, PUTATIVE-RELATED"/>
    <property type="match status" value="1"/>
</dbReference>
<dbReference type="Gene3D" id="1.20.1740.10">
    <property type="entry name" value="Amino acid/polyamine transporter I"/>
    <property type="match status" value="1"/>
</dbReference>
<evidence type="ECO:0000313" key="9">
    <source>
        <dbReference type="Proteomes" id="UP001172155"/>
    </source>
</evidence>
<sequence length="653" mass="73062">MDTPRIASPWEADLPPAASPWGTTKSRGPETLTAASDGGESISSNAPETELRQTLKERHVNMIGFSVVLGVGLFLSTGKCIFISGPGMTVIAYLLMGTLMWSAMASMGEMTALFPVKGPTFEFARRFVDESIGLSVAWMMWFSYVCVVAAELSAITEIFKFRVDPTYLRDVNYPEETVEWAAGLGTNPSVWVGLFLVVLLLVNLLPVRQYGRLEYIFGCIKITFLVALIMINVVLSARQRFHETRFWTYETPWGFATTNFTARAGTPDGQPAIVYTGPTGRFAAFWTTMVTSFFSLMGWDLILLTAPENRHLQREETIKISTRKIALRVIVLYTLAVFAVGLNIPYTDEGLRNLTINGVWGGHSSAFVLVAIREHVVGLPHFLNGFFIFSAATTGINSLYGASRLLHAIASLRDAWPQWAWMESIRSRLERTRLGVPMNAVFVSWLFGFIAFSSANSQSAETLGRIIATAATSTLIVYAVNCFAFLKFFQEINSVACGEKDEELDIQPEMRNRYRRSAKRYPYRSHLQWFRALYGLVFCTLMIIFQGWRTLIPPARINDFVASYISVLIFLVLAALYFFKTRGFNPSSWHINASKLAGLEAVGPLVVVDPNSREPCKFCGMKHRRGVLVLPKEKGLSAGKGKAVLEWMWTWLK</sequence>
<dbReference type="GO" id="GO:0016020">
    <property type="term" value="C:membrane"/>
    <property type="evidence" value="ECO:0007669"/>
    <property type="project" value="UniProtKB-SubCell"/>
</dbReference>